<feature type="region of interest" description="Disordered" evidence="5">
    <location>
        <begin position="39"/>
        <end position="58"/>
    </location>
</feature>
<dbReference type="GO" id="GO:0003723">
    <property type="term" value="F:RNA binding"/>
    <property type="evidence" value="ECO:0007669"/>
    <property type="project" value="TreeGrafter"/>
</dbReference>
<dbReference type="Proteomes" id="UP000027361">
    <property type="component" value="Unassembled WGS sequence"/>
</dbReference>
<feature type="compositionally biased region" description="Low complexity" evidence="5">
    <location>
        <begin position="39"/>
        <end position="48"/>
    </location>
</feature>
<dbReference type="InterPro" id="IPR020574">
    <property type="entry name" value="Ribosomal_uS9_CS"/>
</dbReference>
<dbReference type="OMA" id="TMSASWI"/>
<dbReference type="RefSeq" id="XP_013241716.1">
    <property type="nucleotide sequence ID" value="XM_013386262.1"/>
</dbReference>
<dbReference type="AlphaFoldDB" id="A0A066VIX6"/>
<dbReference type="GO" id="GO:0005763">
    <property type="term" value="C:mitochondrial small ribosomal subunit"/>
    <property type="evidence" value="ECO:0007669"/>
    <property type="project" value="TreeGrafter"/>
</dbReference>
<dbReference type="PANTHER" id="PTHR21569:SF1">
    <property type="entry name" value="SMALL RIBOSOMAL SUBUNIT PROTEIN US9M"/>
    <property type="match status" value="1"/>
</dbReference>
<keyword evidence="3 4" id="KW-0687">Ribonucleoprotein</keyword>
<evidence type="ECO:0000256" key="2">
    <source>
        <dbReference type="ARBA" id="ARBA00022980"/>
    </source>
</evidence>
<comment type="caution">
    <text evidence="6">The sequence shown here is derived from an EMBL/GenBank/DDBJ whole genome shotgun (WGS) entry which is preliminary data.</text>
</comment>
<comment type="similarity">
    <text evidence="1 4">Belongs to the universal ribosomal protein uS9 family.</text>
</comment>
<evidence type="ECO:0000256" key="5">
    <source>
        <dbReference type="SAM" id="MobiDB-lite"/>
    </source>
</evidence>
<organism evidence="6 7">
    <name type="scientific">Tilletiaria anomala (strain ATCC 24038 / CBS 436.72 / UBC 951)</name>
    <dbReference type="NCBI Taxonomy" id="1037660"/>
    <lineage>
        <taxon>Eukaryota</taxon>
        <taxon>Fungi</taxon>
        <taxon>Dikarya</taxon>
        <taxon>Basidiomycota</taxon>
        <taxon>Ustilaginomycotina</taxon>
        <taxon>Exobasidiomycetes</taxon>
        <taxon>Georgefischeriales</taxon>
        <taxon>Tilletiariaceae</taxon>
        <taxon>Tilletiaria</taxon>
    </lineage>
</organism>
<dbReference type="STRING" id="1037660.A0A066VIX6"/>
<proteinExistence type="inferred from homology"/>
<accession>A0A066VIX6</accession>
<dbReference type="HOGENOM" id="CLU_036531_1_0_1"/>
<dbReference type="InterPro" id="IPR000754">
    <property type="entry name" value="Ribosomal_uS9"/>
</dbReference>
<dbReference type="GO" id="GO:0003735">
    <property type="term" value="F:structural constituent of ribosome"/>
    <property type="evidence" value="ECO:0007669"/>
    <property type="project" value="InterPro"/>
</dbReference>
<dbReference type="SUPFAM" id="SSF54211">
    <property type="entry name" value="Ribosomal protein S5 domain 2-like"/>
    <property type="match status" value="1"/>
</dbReference>
<evidence type="ECO:0000313" key="6">
    <source>
        <dbReference type="EMBL" id="KDN41426.1"/>
    </source>
</evidence>
<protein>
    <submittedName>
        <fullName evidence="6">Ribosomal protein S5 domain 2-like protein</fullName>
    </submittedName>
</protein>
<dbReference type="Gene3D" id="3.30.230.10">
    <property type="match status" value="1"/>
</dbReference>
<dbReference type="OrthoDB" id="10254627at2759"/>
<gene>
    <name evidence="6" type="ORF">K437DRAFT_258269</name>
</gene>
<sequence>MSALTASEKRLVLQLLRHGSTSSARSTVLACAPRQLHSSASSPFASPSKHSDASRSAPAYHGRYMPEAAALASGGGMQLPEPKLRPKPPMQTYYTARPTYIATLLRLADLTRRSKRALEQAYILPPNSAPPSVAAAAAGGARSGTLKAWLPPAGIAQKLSMPSLKASQYRRIIAHLSALARYRSLVSTHLPGIDPTLAKEVEEAFADFARPGGSQDFSVPGVVSSSLAGAERQEAATSAGLDAHGRAYAMGRRKESSARVWIVPTPSSPPSTIANRSGQLEEQQASVVVGQVLVNNATLGEYFSRIDHRERVMWPLKLAGKLGVFNVFALVRGGGNTGQAGAVAHALAKALAVAAQAGLVDGGEEEVQRIRAVLLRDGVLRRDPRMVERKKTGLVKSRKARTWVKR</sequence>
<dbReference type="InterPro" id="IPR020568">
    <property type="entry name" value="Ribosomal_Su5_D2-typ_SF"/>
</dbReference>
<dbReference type="InterPro" id="IPR014721">
    <property type="entry name" value="Ribsml_uS5_D2-typ_fold_subgr"/>
</dbReference>
<name>A0A066VIX6_TILAU</name>
<reference evidence="6 7" key="1">
    <citation type="submission" date="2014-05" db="EMBL/GenBank/DDBJ databases">
        <title>Draft genome sequence of a rare smut relative, Tilletiaria anomala UBC 951.</title>
        <authorList>
            <consortium name="DOE Joint Genome Institute"/>
            <person name="Toome M."/>
            <person name="Kuo A."/>
            <person name="Henrissat B."/>
            <person name="Lipzen A."/>
            <person name="Tritt A."/>
            <person name="Yoshinaga Y."/>
            <person name="Zane M."/>
            <person name="Barry K."/>
            <person name="Grigoriev I.V."/>
            <person name="Spatafora J.W."/>
            <person name="Aimea M.C."/>
        </authorList>
    </citation>
    <scope>NUCLEOTIDE SEQUENCE [LARGE SCALE GENOMIC DNA]</scope>
    <source>
        <strain evidence="6 7">UBC 951</strain>
    </source>
</reference>
<dbReference type="PROSITE" id="PS00360">
    <property type="entry name" value="RIBOSOMAL_S9"/>
    <property type="match status" value="1"/>
</dbReference>
<evidence type="ECO:0000256" key="3">
    <source>
        <dbReference type="ARBA" id="ARBA00023274"/>
    </source>
</evidence>
<dbReference type="GO" id="GO:0006412">
    <property type="term" value="P:translation"/>
    <property type="evidence" value="ECO:0007669"/>
    <property type="project" value="InterPro"/>
</dbReference>
<dbReference type="EMBL" id="JMSN01000080">
    <property type="protein sequence ID" value="KDN41426.1"/>
    <property type="molecule type" value="Genomic_DNA"/>
</dbReference>
<evidence type="ECO:0000256" key="1">
    <source>
        <dbReference type="ARBA" id="ARBA00005251"/>
    </source>
</evidence>
<keyword evidence="2 4" id="KW-0689">Ribosomal protein</keyword>
<dbReference type="PANTHER" id="PTHR21569">
    <property type="entry name" value="RIBOSOMAL PROTEIN S9"/>
    <property type="match status" value="1"/>
</dbReference>
<dbReference type="InParanoid" id="A0A066VIX6"/>
<evidence type="ECO:0000256" key="4">
    <source>
        <dbReference type="RuleBase" id="RU003815"/>
    </source>
</evidence>
<dbReference type="GeneID" id="25264926"/>
<dbReference type="Pfam" id="PF00380">
    <property type="entry name" value="Ribosomal_S9"/>
    <property type="match status" value="1"/>
</dbReference>
<keyword evidence="7" id="KW-1185">Reference proteome</keyword>
<evidence type="ECO:0000313" key="7">
    <source>
        <dbReference type="Proteomes" id="UP000027361"/>
    </source>
</evidence>